<comment type="caution">
    <text evidence="1">The sequence shown here is derived from an EMBL/GenBank/DDBJ whole genome shotgun (WGS) entry which is preliminary data.</text>
</comment>
<name>A0ABQ9HEY4_9NEOP</name>
<dbReference type="EMBL" id="JARBHB010000005">
    <property type="protein sequence ID" value="KAJ8882805.1"/>
    <property type="molecule type" value="Genomic_DNA"/>
</dbReference>
<gene>
    <name evidence="1" type="ORF">PR048_014619</name>
</gene>
<evidence type="ECO:0000313" key="1">
    <source>
        <dbReference type="EMBL" id="KAJ8882805.1"/>
    </source>
</evidence>
<dbReference type="Proteomes" id="UP001159363">
    <property type="component" value="Chromosome 4"/>
</dbReference>
<reference evidence="1 2" key="1">
    <citation type="submission" date="2023-02" db="EMBL/GenBank/DDBJ databases">
        <title>LHISI_Scaffold_Assembly.</title>
        <authorList>
            <person name="Stuart O.P."/>
            <person name="Cleave R."/>
            <person name="Magrath M.J.L."/>
            <person name="Mikheyev A.S."/>
        </authorList>
    </citation>
    <scope>NUCLEOTIDE SEQUENCE [LARGE SCALE GENOMIC DNA]</scope>
    <source>
        <strain evidence="1">Daus_M_001</strain>
        <tissue evidence="1">Leg muscle</tissue>
    </source>
</reference>
<evidence type="ECO:0000313" key="2">
    <source>
        <dbReference type="Proteomes" id="UP001159363"/>
    </source>
</evidence>
<accession>A0ABQ9HEY4</accession>
<organism evidence="1 2">
    <name type="scientific">Dryococelus australis</name>
    <dbReference type="NCBI Taxonomy" id="614101"/>
    <lineage>
        <taxon>Eukaryota</taxon>
        <taxon>Metazoa</taxon>
        <taxon>Ecdysozoa</taxon>
        <taxon>Arthropoda</taxon>
        <taxon>Hexapoda</taxon>
        <taxon>Insecta</taxon>
        <taxon>Pterygota</taxon>
        <taxon>Neoptera</taxon>
        <taxon>Polyneoptera</taxon>
        <taxon>Phasmatodea</taxon>
        <taxon>Verophasmatodea</taxon>
        <taxon>Anareolatae</taxon>
        <taxon>Phasmatidae</taxon>
        <taxon>Eurycanthinae</taxon>
        <taxon>Dryococelus</taxon>
    </lineage>
</organism>
<protein>
    <submittedName>
        <fullName evidence="1">Uncharacterized protein</fullName>
    </submittedName>
</protein>
<sequence length="93" mass="10638">MGESALRRNNKSKENQDLTKLQKLPSVTSMLLPSYSTNQNNPYTQTYKTVGVYMPRTNHTISKIFLKNFSDSTIALKLSCRGKEICILSCFWN</sequence>
<keyword evidence="2" id="KW-1185">Reference proteome</keyword>
<proteinExistence type="predicted"/>